<dbReference type="PROSITE" id="PS51677">
    <property type="entry name" value="NODB"/>
    <property type="match status" value="1"/>
</dbReference>
<dbReference type="InterPro" id="IPR002509">
    <property type="entry name" value="NODB_dom"/>
</dbReference>
<sequence length="495" mass="52781">MGTGSVAIALALLVLTGCLGSEADPASSGDSASAGPAPAEGAEDKLTVVDTSHIPGLQEETITEDVEDGVEIEISYPRIPAAGPFAERLAEITAQEAQDFAGATPKTQSYSVDWQVSVAGGNVLAVRLTQREKDGDGERTGYSTYWYNTESGRTAYSTELLAGQNQLEELDGLVKKRIEDRDGVDASSLQPIAELYDSMGFNPEGDLVAEFDEGQIAPAKHGRVRAVVPEKQARPLLSPFGKRAQKAAVVVTPEFRIGNAASAPKDSAPAGSVPGILSTTPDDVDCQDPGSKCIALTFDDGPSGRTPELLDALAEYDARATFFLAGGPVREHPGTVRRTYAEGHELANHTVHHPDLTSLDASSIAEELTTANELVRRETGFTMDLMRPPYGATDDVVAEVTEKLGQAQILWDVDTNDWRDRDSGIVSKRAVERAQPGSIVLMHDIHDTTIDAVPRILERLDEKGYTMVTVSQLLGETVAGEEYVDGSSPDPEPSP</sequence>
<evidence type="ECO:0000256" key="1">
    <source>
        <dbReference type="ARBA" id="ARBA00022723"/>
    </source>
</evidence>
<accession>A0ABW3BDY8</accession>
<evidence type="ECO:0000313" key="5">
    <source>
        <dbReference type="EMBL" id="MFD0801547.1"/>
    </source>
</evidence>
<dbReference type="Pfam" id="PF01522">
    <property type="entry name" value="Polysacc_deac_1"/>
    <property type="match status" value="1"/>
</dbReference>
<dbReference type="GO" id="GO:0016787">
    <property type="term" value="F:hydrolase activity"/>
    <property type="evidence" value="ECO:0007669"/>
    <property type="project" value="UniProtKB-KW"/>
</dbReference>
<organism evidence="5 6">
    <name type="scientific">Streptomonospora algeriensis</name>
    <dbReference type="NCBI Taxonomy" id="995084"/>
    <lineage>
        <taxon>Bacteria</taxon>
        <taxon>Bacillati</taxon>
        <taxon>Actinomycetota</taxon>
        <taxon>Actinomycetes</taxon>
        <taxon>Streptosporangiales</taxon>
        <taxon>Nocardiopsidaceae</taxon>
        <taxon>Streptomonospora</taxon>
    </lineage>
</organism>
<dbReference type="InterPro" id="IPR050248">
    <property type="entry name" value="Polysacc_deacetylase_ArnD"/>
</dbReference>
<dbReference type="Gene3D" id="3.20.20.370">
    <property type="entry name" value="Glycoside hydrolase/deacetylase"/>
    <property type="match status" value="1"/>
</dbReference>
<protein>
    <submittedName>
        <fullName evidence="5">Polysaccharide deacetylase family protein</fullName>
        <ecNumber evidence="5">3.-.-.-</ecNumber>
    </submittedName>
</protein>
<keyword evidence="6" id="KW-1185">Reference proteome</keyword>
<evidence type="ECO:0000259" key="4">
    <source>
        <dbReference type="PROSITE" id="PS51677"/>
    </source>
</evidence>
<evidence type="ECO:0000256" key="3">
    <source>
        <dbReference type="SAM" id="SignalP"/>
    </source>
</evidence>
<gene>
    <name evidence="5" type="ORF">ACFQZU_09475</name>
</gene>
<dbReference type="CDD" id="cd10917">
    <property type="entry name" value="CE4_NodB_like_6s_7s"/>
    <property type="match status" value="1"/>
</dbReference>
<dbReference type="PANTHER" id="PTHR10587">
    <property type="entry name" value="GLYCOSYL TRANSFERASE-RELATED"/>
    <property type="match status" value="1"/>
</dbReference>
<dbReference type="EMBL" id="JBHTHR010000244">
    <property type="protein sequence ID" value="MFD0801547.1"/>
    <property type="molecule type" value="Genomic_DNA"/>
</dbReference>
<evidence type="ECO:0000313" key="6">
    <source>
        <dbReference type="Proteomes" id="UP001596956"/>
    </source>
</evidence>
<name>A0ABW3BDY8_9ACTN</name>
<feature type="signal peptide" evidence="3">
    <location>
        <begin position="1"/>
        <end position="23"/>
    </location>
</feature>
<comment type="caution">
    <text evidence="5">The sequence shown here is derived from an EMBL/GenBank/DDBJ whole genome shotgun (WGS) entry which is preliminary data.</text>
</comment>
<dbReference type="InterPro" id="IPR011330">
    <property type="entry name" value="Glyco_hydro/deAcase_b/a-brl"/>
</dbReference>
<dbReference type="Proteomes" id="UP001596956">
    <property type="component" value="Unassembled WGS sequence"/>
</dbReference>
<dbReference type="SUPFAM" id="SSF88713">
    <property type="entry name" value="Glycoside hydrolase/deacetylase"/>
    <property type="match status" value="1"/>
</dbReference>
<feature type="domain" description="NodB homology" evidence="4">
    <location>
        <begin position="292"/>
        <end position="468"/>
    </location>
</feature>
<dbReference type="EC" id="3.-.-.-" evidence="5"/>
<keyword evidence="2 5" id="KW-0378">Hydrolase</keyword>
<feature type="chain" id="PRO_5045654300" evidence="3">
    <location>
        <begin position="24"/>
        <end position="495"/>
    </location>
</feature>
<proteinExistence type="predicted"/>
<keyword evidence="3" id="KW-0732">Signal</keyword>
<reference evidence="6" key="1">
    <citation type="journal article" date="2019" name="Int. J. Syst. Evol. Microbiol.">
        <title>The Global Catalogue of Microorganisms (GCM) 10K type strain sequencing project: providing services to taxonomists for standard genome sequencing and annotation.</title>
        <authorList>
            <consortium name="The Broad Institute Genomics Platform"/>
            <consortium name="The Broad Institute Genome Sequencing Center for Infectious Disease"/>
            <person name="Wu L."/>
            <person name="Ma J."/>
        </authorList>
    </citation>
    <scope>NUCLEOTIDE SEQUENCE [LARGE SCALE GENOMIC DNA]</scope>
    <source>
        <strain evidence="6">CCUG 63369</strain>
    </source>
</reference>
<evidence type="ECO:0000256" key="2">
    <source>
        <dbReference type="ARBA" id="ARBA00022801"/>
    </source>
</evidence>
<keyword evidence="1" id="KW-0479">Metal-binding</keyword>
<dbReference type="PANTHER" id="PTHR10587:SF133">
    <property type="entry name" value="CHITIN DEACETYLASE 1-RELATED"/>
    <property type="match status" value="1"/>
</dbReference>